<keyword evidence="4" id="KW-1133">Transmembrane helix</keyword>
<dbReference type="CDD" id="cd12915">
    <property type="entry name" value="PDC2_DGC_like"/>
    <property type="match status" value="1"/>
</dbReference>
<dbReference type="PROSITE" id="PS50112">
    <property type="entry name" value="PAS"/>
    <property type="match status" value="1"/>
</dbReference>
<dbReference type="InterPro" id="IPR000014">
    <property type="entry name" value="PAS"/>
</dbReference>
<keyword evidence="4" id="KW-0472">Membrane</keyword>
<dbReference type="SMART" id="SM00091">
    <property type="entry name" value="PAS"/>
    <property type="match status" value="1"/>
</dbReference>
<feature type="coiled-coil region" evidence="3">
    <location>
        <begin position="441"/>
        <end position="486"/>
    </location>
</feature>
<keyword evidence="3" id="KW-0175">Coiled coil</keyword>
<evidence type="ECO:0000313" key="8">
    <source>
        <dbReference type="Proteomes" id="UP000653343"/>
    </source>
</evidence>
<accession>A0ABQ2XSG4</accession>
<feature type="domain" description="Histidine kinase" evidence="5">
    <location>
        <begin position="502"/>
        <end position="734"/>
    </location>
</feature>
<dbReference type="SMART" id="SM00387">
    <property type="entry name" value="HATPase_c"/>
    <property type="match status" value="1"/>
</dbReference>
<dbReference type="CDD" id="cd00130">
    <property type="entry name" value="PAS"/>
    <property type="match status" value="1"/>
</dbReference>
<feature type="transmembrane region" description="Helical" evidence="4">
    <location>
        <begin position="285"/>
        <end position="303"/>
    </location>
</feature>
<organism evidence="7 8">
    <name type="scientific">Undibacterium squillarum</name>
    <dbReference type="NCBI Taxonomy" id="1131567"/>
    <lineage>
        <taxon>Bacteria</taxon>
        <taxon>Pseudomonadati</taxon>
        <taxon>Pseudomonadota</taxon>
        <taxon>Betaproteobacteria</taxon>
        <taxon>Burkholderiales</taxon>
        <taxon>Oxalobacteraceae</taxon>
        <taxon>Undibacterium</taxon>
    </lineage>
</organism>
<proteinExistence type="predicted"/>
<evidence type="ECO:0000256" key="1">
    <source>
        <dbReference type="ARBA" id="ARBA00000085"/>
    </source>
</evidence>
<comment type="caution">
    <text evidence="7">The sequence shown here is derived from an EMBL/GenBank/DDBJ whole genome shotgun (WGS) entry which is preliminary data.</text>
</comment>
<dbReference type="InterPro" id="IPR054327">
    <property type="entry name" value="His-kinase-like_sensor"/>
</dbReference>
<evidence type="ECO:0000256" key="4">
    <source>
        <dbReference type="SAM" id="Phobius"/>
    </source>
</evidence>
<name>A0ABQ2XSG4_9BURK</name>
<evidence type="ECO:0000259" key="6">
    <source>
        <dbReference type="PROSITE" id="PS50112"/>
    </source>
</evidence>
<dbReference type="PRINTS" id="PR00344">
    <property type="entry name" value="BCTRLSENSOR"/>
</dbReference>
<dbReference type="CDD" id="cd18773">
    <property type="entry name" value="PDC1_HK_sensor"/>
    <property type="match status" value="1"/>
</dbReference>
<dbReference type="InterPro" id="IPR035965">
    <property type="entry name" value="PAS-like_dom_sf"/>
</dbReference>
<dbReference type="Gene3D" id="1.10.287.130">
    <property type="match status" value="1"/>
</dbReference>
<dbReference type="SUPFAM" id="SSF55785">
    <property type="entry name" value="PYP-like sensor domain (PAS domain)"/>
    <property type="match status" value="1"/>
</dbReference>
<dbReference type="Pfam" id="PF02518">
    <property type="entry name" value="HATPase_c"/>
    <property type="match status" value="1"/>
</dbReference>
<evidence type="ECO:0000259" key="5">
    <source>
        <dbReference type="PROSITE" id="PS50109"/>
    </source>
</evidence>
<keyword evidence="4" id="KW-0812">Transmembrane</keyword>
<dbReference type="Gene3D" id="3.30.450.20">
    <property type="entry name" value="PAS domain"/>
    <property type="match status" value="3"/>
</dbReference>
<dbReference type="PANTHER" id="PTHR43065">
    <property type="entry name" value="SENSOR HISTIDINE KINASE"/>
    <property type="match status" value="1"/>
</dbReference>
<comment type="catalytic activity">
    <reaction evidence="1">
        <text>ATP + protein L-histidine = ADP + protein N-phospho-L-histidine.</text>
        <dbReference type="EC" id="2.7.13.3"/>
    </reaction>
</comment>
<reference evidence="8" key="1">
    <citation type="journal article" date="2019" name="Int. J. Syst. Evol. Microbiol.">
        <title>The Global Catalogue of Microorganisms (GCM) 10K type strain sequencing project: providing services to taxonomists for standard genome sequencing and annotation.</title>
        <authorList>
            <consortium name="The Broad Institute Genomics Platform"/>
            <consortium name="The Broad Institute Genome Sequencing Center for Infectious Disease"/>
            <person name="Wu L."/>
            <person name="Ma J."/>
        </authorList>
    </citation>
    <scope>NUCLEOTIDE SEQUENCE [LARGE SCALE GENOMIC DNA]</scope>
    <source>
        <strain evidence="8">KCTC 23917</strain>
    </source>
</reference>
<dbReference type="InterPro" id="IPR036890">
    <property type="entry name" value="HATPase_C_sf"/>
</dbReference>
<dbReference type="SUPFAM" id="SSF47384">
    <property type="entry name" value="Homodimeric domain of signal transducing histidine kinase"/>
    <property type="match status" value="1"/>
</dbReference>
<evidence type="ECO:0000256" key="3">
    <source>
        <dbReference type="SAM" id="Coils"/>
    </source>
</evidence>
<dbReference type="InterPro" id="IPR003594">
    <property type="entry name" value="HATPase_dom"/>
</dbReference>
<gene>
    <name evidence="7" type="ORF">GCM10010946_03510</name>
</gene>
<feature type="domain" description="PAS" evidence="6">
    <location>
        <begin position="326"/>
        <end position="374"/>
    </location>
</feature>
<dbReference type="EC" id="2.7.13.3" evidence="2"/>
<dbReference type="PANTHER" id="PTHR43065:SF47">
    <property type="match status" value="1"/>
</dbReference>
<keyword evidence="8" id="KW-1185">Reference proteome</keyword>
<sequence length="743" mass="84612">MLLLFASLIIIGIVFQSWWAIEQDRKLTVDSEFQHGLIAVRLLEEHALQTMRDADRNLDSVVNAIVNEGKRNKIDDNLIRQILTKAQPFNSTFKALQFVNPDGQAWVSSIDYPAYQTDADDRVYIPYLLKHREEKKTILGRPFQRFYDAELVVPVARNVFLDDGRYLGIISTDISVSFFNHVYQRVARDSKAKVSLFTNEGVVIVRIPFNPQEVGQDLSKSPVVLRLKDAPQEGMLELQDFLGDKDTKTSLYIYRKFADYPVISIFARDIDVIMSPWRERSQNRILFAGLMILLVVTLAFLLWRKFRQLHESERSLLASQAHLMQSERKFTHLFENSPVPLALLSLHERRILAINTNLLQQWGYSLDQVLNRSLDDLNIWDNPKDACFHHQRLLESGVVRQFEVKLRDHHGNVSICQISSKSFTSDTEQLLIFSPIDISRLREVELQIRLLNIQLEEKVTERTRSLAATNLELEHALNTMKVMQEEMFRSEKMAALGCLVAGISHELNTPIGNSLLVASTIHENTSRLVDEIQTGQLRKSRLLQLVEDTGKGADILLRNLQRAAQLIVSFKRVAVDQSSDQRRVFQLRETIEEVLLTLEPVYKRTGYQIQTDLDDGICMDSFPGAISQILSNIINNAIIHGFEGRTQGTMQLQARLLNETQVEIRFSDDGIGIPQDHIKRVFDPFFTTKFGQGGSGLGLHIVYNLVTDVLGGRVTLESEPGHGTRFHLIIPKIAPVKSNAANA</sequence>
<dbReference type="Gene3D" id="3.30.565.10">
    <property type="entry name" value="Histidine kinase-like ATPase, C-terminal domain"/>
    <property type="match status" value="1"/>
</dbReference>
<dbReference type="SUPFAM" id="SSF55874">
    <property type="entry name" value="ATPase domain of HSP90 chaperone/DNA topoisomerase II/histidine kinase"/>
    <property type="match status" value="1"/>
</dbReference>
<dbReference type="InterPro" id="IPR036097">
    <property type="entry name" value="HisK_dim/P_sf"/>
</dbReference>
<evidence type="ECO:0000313" key="7">
    <source>
        <dbReference type="EMBL" id="GGX29842.1"/>
    </source>
</evidence>
<dbReference type="InterPro" id="IPR004358">
    <property type="entry name" value="Sig_transdc_His_kin-like_C"/>
</dbReference>
<dbReference type="InterPro" id="IPR005467">
    <property type="entry name" value="His_kinase_dom"/>
</dbReference>
<dbReference type="NCBIfam" id="TIGR00229">
    <property type="entry name" value="sensory_box"/>
    <property type="match status" value="1"/>
</dbReference>
<dbReference type="CDD" id="cd00075">
    <property type="entry name" value="HATPase"/>
    <property type="match status" value="1"/>
</dbReference>
<dbReference type="PROSITE" id="PS50109">
    <property type="entry name" value="HIS_KIN"/>
    <property type="match status" value="1"/>
</dbReference>
<dbReference type="Pfam" id="PF22588">
    <property type="entry name" value="dCache_1_like"/>
    <property type="match status" value="1"/>
</dbReference>
<dbReference type="Proteomes" id="UP000653343">
    <property type="component" value="Unassembled WGS sequence"/>
</dbReference>
<evidence type="ECO:0000256" key="2">
    <source>
        <dbReference type="ARBA" id="ARBA00012438"/>
    </source>
</evidence>
<dbReference type="EMBL" id="BMYU01000001">
    <property type="protein sequence ID" value="GGX29842.1"/>
    <property type="molecule type" value="Genomic_DNA"/>
</dbReference>
<protein>
    <recommendedName>
        <fullName evidence="2">histidine kinase</fullName>
        <ecNumber evidence="2">2.7.13.3</ecNumber>
    </recommendedName>
</protein>